<feature type="region of interest" description="Disordered" evidence="6">
    <location>
        <begin position="1"/>
        <end position="68"/>
    </location>
</feature>
<dbReference type="PANTHER" id="PTHR43289">
    <property type="entry name" value="MITOGEN-ACTIVATED PROTEIN KINASE KINASE KINASE 20-RELATED"/>
    <property type="match status" value="1"/>
</dbReference>
<dbReference type="PROSITE" id="PS00109">
    <property type="entry name" value="PROTEIN_KINASE_TYR"/>
    <property type="match status" value="1"/>
</dbReference>
<accession>A0A9X3EZV3</accession>
<evidence type="ECO:0000256" key="5">
    <source>
        <dbReference type="PROSITE-ProRule" id="PRU10141"/>
    </source>
</evidence>
<keyword evidence="9" id="KW-1185">Reference proteome</keyword>
<reference evidence="8" key="1">
    <citation type="submission" date="2022-11" db="EMBL/GenBank/DDBJ databases">
        <title>Minimal conservation of predation-associated metabolite biosynthetic gene clusters underscores biosynthetic potential of Myxococcota including descriptions for ten novel species: Archangium lansinium sp. nov., Myxococcus landrumus sp. nov., Nannocystis bai.</title>
        <authorList>
            <person name="Ahearne A."/>
            <person name="Stevens C."/>
            <person name="Phillips K."/>
        </authorList>
    </citation>
    <scope>NUCLEOTIDE SEQUENCE</scope>
    <source>
        <strain evidence="8">Na p29</strain>
    </source>
</reference>
<dbReference type="SUPFAM" id="SSF56112">
    <property type="entry name" value="Protein kinase-like (PK-like)"/>
    <property type="match status" value="1"/>
</dbReference>
<dbReference type="PANTHER" id="PTHR43289:SF6">
    <property type="entry name" value="SERINE_THREONINE-PROTEIN KINASE NEKL-3"/>
    <property type="match status" value="1"/>
</dbReference>
<dbReference type="EMBL" id="JAPNKE010000002">
    <property type="protein sequence ID" value="MCY1013397.1"/>
    <property type="molecule type" value="Genomic_DNA"/>
</dbReference>
<dbReference type="AlphaFoldDB" id="A0A9X3EZV3"/>
<dbReference type="InterPro" id="IPR008266">
    <property type="entry name" value="Tyr_kinase_AS"/>
</dbReference>
<name>A0A9X3EZV3_9BACT</name>
<keyword evidence="2 5" id="KW-0547">Nucleotide-binding</keyword>
<evidence type="ECO:0000313" key="8">
    <source>
        <dbReference type="EMBL" id="MCY1013397.1"/>
    </source>
</evidence>
<keyword evidence="3 8" id="KW-0418">Kinase</keyword>
<feature type="compositionally biased region" description="Acidic residues" evidence="6">
    <location>
        <begin position="24"/>
        <end position="55"/>
    </location>
</feature>
<evidence type="ECO:0000256" key="4">
    <source>
        <dbReference type="ARBA" id="ARBA00022840"/>
    </source>
</evidence>
<organism evidence="8 9">
    <name type="scientific">Nannocystis pusilla</name>
    <dbReference type="NCBI Taxonomy" id="889268"/>
    <lineage>
        <taxon>Bacteria</taxon>
        <taxon>Pseudomonadati</taxon>
        <taxon>Myxococcota</taxon>
        <taxon>Polyangia</taxon>
        <taxon>Nannocystales</taxon>
        <taxon>Nannocystaceae</taxon>
        <taxon>Nannocystis</taxon>
    </lineage>
</organism>
<dbReference type="Pfam" id="PF00069">
    <property type="entry name" value="Pkinase"/>
    <property type="match status" value="1"/>
</dbReference>
<dbReference type="InterPro" id="IPR000719">
    <property type="entry name" value="Prot_kinase_dom"/>
</dbReference>
<dbReference type="CDD" id="cd14014">
    <property type="entry name" value="STKc_PknB_like"/>
    <property type="match status" value="1"/>
</dbReference>
<evidence type="ECO:0000256" key="2">
    <source>
        <dbReference type="ARBA" id="ARBA00022741"/>
    </source>
</evidence>
<dbReference type="InterPro" id="IPR017441">
    <property type="entry name" value="Protein_kinase_ATP_BS"/>
</dbReference>
<gene>
    <name evidence="8" type="ORF">OV079_49300</name>
</gene>
<dbReference type="GO" id="GO:0004674">
    <property type="term" value="F:protein serine/threonine kinase activity"/>
    <property type="evidence" value="ECO:0007669"/>
    <property type="project" value="TreeGrafter"/>
</dbReference>
<comment type="caution">
    <text evidence="8">The sequence shown here is derived from an EMBL/GenBank/DDBJ whole genome shotgun (WGS) entry which is preliminary data.</text>
</comment>
<feature type="domain" description="Protein kinase" evidence="7">
    <location>
        <begin position="74"/>
        <end position="345"/>
    </location>
</feature>
<evidence type="ECO:0000256" key="6">
    <source>
        <dbReference type="SAM" id="MobiDB-lite"/>
    </source>
</evidence>
<evidence type="ECO:0000259" key="7">
    <source>
        <dbReference type="PROSITE" id="PS50011"/>
    </source>
</evidence>
<feature type="binding site" evidence="5">
    <location>
        <position position="103"/>
    </location>
    <ligand>
        <name>ATP</name>
        <dbReference type="ChEBI" id="CHEBI:30616"/>
    </ligand>
</feature>
<evidence type="ECO:0000256" key="1">
    <source>
        <dbReference type="ARBA" id="ARBA00022679"/>
    </source>
</evidence>
<keyword evidence="4 5" id="KW-0067">ATP-binding</keyword>
<proteinExistence type="predicted"/>
<evidence type="ECO:0000313" key="9">
    <source>
        <dbReference type="Proteomes" id="UP001150924"/>
    </source>
</evidence>
<dbReference type="Gene3D" id="1.10.510.10">
    <property type="entry name" value="Transferase(Phosphotransferase) domain 1"/>
    <property type="match status" value="1"/>
</dbReference>
<dbReference type="PROSITE" id="PS00107">
    <property type="entry name" value="PROTEIN_KINASE_ATP"/>
    <property type="match status" value="1"/>
</dbReference>
<dbReference type="Proteomes" id="UP001150924">
    <property type="component" value="Unassembled WGS sequence"/>
</dbReference>
<dbReference type="InterPro" id="IPR011009">
    <property type="entry name" value="Kinase-like_dom_sf"/>
</dbReference>
<keyword evidence="1" id="KW-0808">Transferase</keyword>
<sequence length="345" mass="38430">MAMSSPRGRDEDEEPVARTVADVVVDEDDDDVSDDGDAEDEDADSGWGALDDDPDAPGLVREEVPPPCMLPGQIERRELIGEGGMGMVFRGYSLLLGRDVAIKFLDPKLRLREDSRERLRREAVALAAIDHPNVVRIFACDEVPDEADKSSGTSGTRGKRSNGQLFLVMELLDGESIRKVRDRRLRLPAAEVIEIGLQVCAGVGKAHERWIVHRDLTPSNIMLLRGSQIRVKVIDFGVCRLLEDFYIRHPQRYEDPPGSRLATPLGVQFGNPEYLAPELLARHPPARPTFVSDVYSLGVILYELVAGRLPFAPGQREPRPIRSVVPEFEDAELERVLYNALRPDP</sequence>
<protein>
    <submittedName>
        <fullName evidence="8">Serine/threonine-protein kinase</fullName>
    </submittedName>
</protein>
<dbReference type="RefSeq" id="WP_267778828.1">
    <property type="nucleotide sequence ID" value="NZ_JAPNKE010000002.1"/>
</dbReference>
<dbReference type="GO" id="GO:0005524">
    <property type="term" value="F:ATP binding"/>
    <property type="evidence" value="ECO:0007669"/>
    <property type="project" value="UniProtKB-UniRule"/>
</dbReference>
<evidence type="ECO:0000256" key="3">
    <source>
        <dbReference type="ARBA" id="ARBA00022777"/>
    </source>
</evidence>
<dbReference type="PROSITE" id="PS50011">
    <property type="entry name" value="PROTEIN_KINASE_DOM"/>
    <property type="match status" value="1"/>
</dbReference>